<feature type="transmembrane region" description="Helical" evidence="1">
    <location>
        <begin position="418"/>
        <end position="437"/>
    </location>
</feature>
<feature type="transmembrane region" description="Helical" evidence="1">
    <location>
        <begin position="482"/>
        <end position="500"/>
    </location>
</feature>
<feature type="transmembrane region" description="Helical" evidence="1">
    <location>
        <begin position="54"/>
        <end position="73"/>
    </location>
</feature>
<proteinExistence type="predicted"/>
<keyword evidence="1" id="KW-0472">Membrane</keyword>
<dbReference type="Proteomes" id="UP000617951">
    <property type="component" value="Unassembled WGS sequence"/>
</dbReference>
<accession>A0A926DIF9</accession>
<keyword evidence="1" id="KW-0812">Transmembrane</keyword>
<feature type="transmembrane region" description="Helical" evidence="1">
    <location>
        <begin position="221"/>
        <end position="240"/>
    </location>
</feature>
<organism evidence="2 3">
    <name type="scientific">Guopingia tenuis</name>
    <dbReference type="NCBI Taxonomy" id="2763656"/>
    <lineage>
        <taxon>Bacteria</taxon>
        <taxon>Bacillati</taxon>
        <taxon>Bacillota</taxon>
        <taxon>Clostridia</taxon>
        <taxon>Christensenellales</taxon>
        <taxon>Christensenellaceae</taxon>
        <taxon>Guopingia</taxon>
    </lineage>
</organism>
<keyword evidence="1" id="KW-1133">Transmembrane helix</keyword>
<evidence type="ECO:0000313" key="3">
    <source>
        <dbReference type="Proteomes" id="UP000617951"/>
    </source>
</evidence>
<dbReference type="EMBL" id="JACRSS010000002">
    <property type="protein sequence ID" value="MBC8538372.1"/>
    <property type="molecule type" value="Genomic_DNA"/>
</dbReference>
<feature type="transmembrane region" description="Helical" evidence="1">
    <location>
        <begin position="381"/>
        <end position="398"/>
    </location>
</feature>
<comment type="caution">
    <text evidence="2">The sequence shown here is derived from an EMBL/GenBank/DDBJ whole genome shotgun (WGS) entry which is preliminary data.</text>
</comment>
<dbReference type="AlphaFoldDB" id="A0A926DIF9"/>
<name>A0A926DIF9_9FIRM</name>
<sequence>MVFFILLFFVLSSGSVLAAAYGGRRYEEVLPLTIFAIMTVFYLLGIFGALQSGLYVVLALAAGAYLLAGYLLLRKKNLASFLKNLFTPGFIFFVIFFLMAYVCSRGMVPNTSDEFSHWADTVKVMYTMGDFSANPAAHAMFSSYPPAMATFQYFMQLFRNLLGSGGFSEWLLYFSYQTACGALLAACFRGLRWKPAFGVFASIAAAILLPLLGFSTFYSSIYVDAYLGLLAGFCFAYPFVIRKKRDLLQLITLCAALAMLILTKQAGMMFAIMAAAAYILGMWLDYWKSRRENGASSAPIKKYIVYSLAVIGAILLAKISWTIFLHIKNAAEQFDGEVSIAGIFSVLFGSDPADAYRRQTIINYIMALFAPKFQMGNGSEGISFFALSALLLVGFLFLSHQEDKRNPQGRLQRRCLDICSIATYLIYTAGLCIMYMFKFPTAEAVRLASFDRYIRIAFLALLFLQFARLVQLIRQGEVGNRALGVILALLIFFAPLKSFGEYLSRENVRAAKEKQAPFIEYAQKALETIPGEGNRVFFVSQGTNGDDYYTMRYRMRPQYVANLRLWSLDENLGMDAQALQQELKEKEYEYFALYAIDDYFMDHYASLFEDPAEMAAGRLYRVTQEGTLVYVPME</sequence>
<feature type="transmembrane region" description="Helical" evidence="1">
    <location>
        <begin position="85"/>
        <end position="103"/>
    </location>
</feature>
<feature type="transmembrane region" description="Helical" evidence="1">
    <location>
        <begin position="452"/>
        <end position="470"/>
    </location>
</feature>
<protein>
    <submittedName>
        <fullName evidence="2">Uncharacterized protein</fullName>
    </submittedName>
</protein>
<feature type="transmembrane region" description="Helical" evidence="1">
    <location>
        <begin position="195"/>
        <end position="215"/>
    </location>
</feature>
<evidence type="ECO:0000256" key="1">
    <source>
        <dbReference type="SAM" id="Phobius"/>
    </source>
</evidence>
<feature type="transmembrane region" description="Helical" evidence="1">
    <location>
        <begin position="247"/>
        <end position="263"/>
    </location>
</feature>
<gene>
    <name evidence="2" type="ORF">H8693_05425</name>
</gene>
<keyword evidence="3" id="KW-1185">Reference proteome</keyword>
<evidence type="ECO:0000313" key="2">
    <source>
        <dbReference type="EMBL" id="MBC8538372.1"/>
    </source>
</evidence>
<dbReference type="RefSeq" id="WP_249280142.1">
    <property type="nucleotide sequence ID" value="NZ_JACRSS010000002.1"/>
</dbReference>
<reference evidence="2" key="1">
    <citation type="submission" date="2020-08" db="EMBL/GenBank/DDBJ databases">
        <title>Genome public.</title>
        <authorList>
            <person name="Liu C."/>
            <person name="Sun Q."/>
        </authorList>
    </citation>
    <scope>NUCLEOTIDE SEQUENCE</scope>
    <source>
        <strain evidence="2">NSJ-63</strain>
    </source>
</reference>
<feature type="transmembrane region" description="Helical" evidence="1">
    <location>
        <begin position="269"/>
        <end position="287"/>
    </location>
</feature>
<feature type="transmembrane region" description="Helical" evidence="1">
    <location>
        <begin position="303"/>
        <end position="324"/>
    </location>
</feature>
<feature type="transmembrane region" description="Helical" evidence="1">
    <location>
        <begin position="28"/>
        <end position="47"/>
    </location>
</feature>
<feature type="transmembrane region" description="Helical" evidence="1">
    <location>
        <begin position="170"/>
        <end position="188"/>
    </location>
</feature>